<reference evidence="13 14" key="1">
    <citation type="submission" date="2021-07" db="EMBL/GenBank/DDBJ databases">
        <title>complete genome sequencing of Tessaracoccus sp.J1M15.</title>
        <authorList>
            <person name="Bae J.-W."/>
            <person name="Kim D.-y."/>
        </authorList>
    </citation>
    <scope>NUCLEOTIDE SEQUENCE [LARGE SCALE GENOMIC DNA]</scope>
    <source>
        <strain evidence="13 14">J1M15</strain>
    </source>
</reference>
<comment type="function">
    <text evidence="10">DNA-dependent ATPase involved in processing of recombination intermediates, plays a role in repairing DNA breaks. Stimulates the branch migration of RecA-mediated strand transfer reactions, allowing the 3' invading strand to extend heteroduplex DNA faster. Binds ssDNA in the presence of ADP but not other nucleotides, has ATPase activity that is stimulated by ssDNA and various branched DNA structures, but inhibited by SSB. Does not have RecA's homology-searching function.</text>
</comment>
<keyword evidence="8 10" id="KW-0238">DNA-binding</keyword>
<comment type="similarity">
    <text evidence="8 10">Belongs to the RecA family. RadA subfamily.</text>
</comment>
<keyword evidence="6 8" id="KW-0067">ATP-binding</keyword>
<dbReference type="PANTHER" id="PTHR32472">
    <property type="entry name" value="DNA REPAIR PROTEIN RADA"/>
    <property type="match status" value="1"/>
</dbReference>
<evidence type="ECO:0000256" key="3">
    <source>
        <dbReference type="ARBA" id="ARBA00022763"/>
    </source>
</evidence>
<feature type="domain" description="RecA family profile 1" evidence="12">
    <location>
        <begin position="63"/>
        <end position="212"/>
    </location>
</feature>
<keyword evidence="4 10" id="KW-0863">Zinc-finger</keyword>
<dbReference type="Pfam" id="PF18073">
    <property type="entry name" value="Zn_ribbon_LapB"/>
    <property type="match status" value="1"/>
</dbReference>
<evidence type="ECO:0000256" key="1">
    <source>
        <dbReference type="ARBA" id="ARBA00022723"/>
    </source>
</evidence>
<dbReference type="RefSeq" id="WP_219081252.1">
    <property type="nucleotide sequence ID" value="NZ_CP079216.1"/>
</dbReference>
<evidence type="ECO:0000256" key="8">
    <source>
        <dbReference type="HAMAP-Rule" id="MF_01498"/>
    </source>
</evidence>
<keyword evidence="2 8" id="KW-0547">Nucleotide-binding</keyword>
<dbReference type="InterPro" id="IPR004504">
    <property type="entry name" value="DNA_repair_RadA"/>
</dbReference>
<evidence type="ECO:0000256" key="9">
    <source>
        <dbReference type="NCBIfam" id="TIGR00416"/>
    </source>
</evidence>
<dbReference type="InterPro" id="IPR020588">
    <property type="entry name" value="RecA_ATP-bd"/>
</dbReference>
<comment type="domain">
    <text evidence="8">The middle region has homology to RecA with ATPase motifs including the RadA KNRFG motif, while the C-terminus is homologous to Lon protease.</text>
</comment>
<feature type="short sequence motif" description="RadA KNRFG motif" evidence="8">
    <location>
        <begin position="249"/>
        <end position="253"/>
    </location>
</feature>
<keyword evidence="1 8" id="KW-0479">Metal-binding</keyword>
<evidence type="ECO:0000256" key="5">
    <source>
        <dbReference type="ARBA" id="ARBA00022801"/>
    </source>
</evidence>
<comment type="function">
    <text evidence="8">Plays a role in repairing double-strand DNA breaks, probably involving stabilizing or processing branched DNA or blocked replication forks.</text>
</comment>
<feature type="binding site" evidence="8">
    <location>
        <begin position="92"/>
        <end position="99"/>
    </location>
    <ligand>
        <name>ATP</name>
        <dbReference type="ChEBI" id="CHEBI:30616"/>
    </ligand>
</feature>
<keyword evidence="8" id="KW-0346">Stress response</keyword>
<dbReference type="EMBL" id="CP079216">
    <property type="protein sequence ID" value="QXT62411.1"/>
    <property type="molecule type" value="Genomic_DNA"/>
</dbReference>
<evidence type="ECO:0000313" key="13">
    <source>
        <dbReference type="EMBL" id="QXT62411.1"/>
    </source>
</evidence>
<proteinExistence type="inferred from homology"/>
<dbReference type="NCBIfam" id="TIGR00416">
    <property type="entry name" value="sms"/>
    <property type="match status" value="1"/>
</dbReference>
<dbReference type="HAMAP" id="MF_01498">
    <property type="entry name" value="RadA_bact"/>
    <property type="match status" value="1"/>
</dbReference>
<keyword evidence="14" id="KW-1185">Reference proteome</keyword>
<sequence length="455" mass="47317">MAKNQDSYQCTECGWTSTRWVGRCGECQAWGTVVERGAPKLKSVASSTPTDRAMPISQVPSDSARRKPTTIAELDRVLGGGLVPGAVVLLAGEPGVGKSTLLLDVAAKWARTGATTLYISGEESASQVKLRAERTGTVADTLYLASENDLGTVLGHIEQVHPTLLVLDSVQTITTAEADGAAGGPTQVKEITGALARIAKRESMAVIIVGHVTKDGGIAGPRTLEHLVDVVLGFDGDRHSGFRMVRATKNRFGPADEVGCFEMSETGIVEVTDPSGLFMTSHADPTPGTCVTVTLQGRRPLLAEIQALATDAAGNPRRATHGLEGSRIAMVMAVLDRGLGLKLSSKDVYASTVGGAKVADPSADLAAAVAIASACTGVPPLERTVALGEVGLAGDLRRVPGVERRLVEAARLGFQLAIIPSGSRDVTQKVPALGRMRVVEVPTLAEALTRIGLAG</sequence>
<feature type="region of interest" description="Disordered" evidence="11">
    <location>
        <begin position="42"/>
        <end position="67"/>
    </location>
</feature>
<dbReference type="Pfam" id="PF13541">
    <property type="entry name" value="ChlI"/>
    <property type="match status" value="1"/>
</dbReference>
<protein>
    <recommendedName>
        <fullName evidence="8 9">DNA repair protein RadA</fullName>
    </recommendedName>
</protein>
<dbReference type="PROSITE" id="PS50162">
    <property type="entry name" value="RECA_2"/>
    <property type="match status" value="1"/>
</dbReference>
<feature type="region of interest" description="Lon-protease-like" evidence="8">
    <location>
        <begin position="347"/>
        <end position="455"/>
    </location>
</feature>
<dbReference type="InterPro" id="IPR041166">
    <property type="entry name" value="Rubredoxin_2"/>
</dbReference>
<keyword evidence="10" id="KW-0862">Zinc</keyword>
<dbReference type="Proteomes" id="UP000824504">
    <property type="component" value="Chromosome"/>
</dbReference>
<dbReference type="PANTHER" id="PTHR32472:SF10">
    <property type="entry name" value="DNA REPAIR PROTEIN RADA-LIKE PROTEIN"/>
    <property type="match status" value="1"/>
</dbReference>
<evidence type="ECO:0000259" key="12">
    <source>
        <dbReference type="PROSITE" id="PS50162"/>
    </source>
</evidence>
<evidence type="ECO:0000256" key="7">
    <source>
        <dbReference type="ARBA" id="ARBA00023204"/>
    </source>
</evidence>
<evidence type="ECO:0000313" key="14">
    <source>
        <dbReference type="Proteomes" id="UP000824504"/>
    </source>
</evidence>
<gene>
    <name evidence="8 13" type="primary">radA</name>
    <name evidence="13" type="ORF">KDB89_11730</name>
</gene>
<keyword evidence="3 8" id="KW-0227">DNA damage</keyword>
<evidence type="ECO:0000256" key="6">
    <source>
        <dbReference type="ARBA" id="ARBA00022840"/>
    </source>
</evidence>
<dbReference type="Pfam" id="PF13481">
    <property type="entry name" value="AAA_25"/>
    <property type="match status" value="1"/>
</dbReference>
<name>A0ABX8SGH6_9ACTN</name>
<evidence type="ECO:0000256" key="10">
    <source>
        <dbReference type="RuleBase" id="RU003555"/>
    </source>
</evidence>
<dbReference type="InterPro" id="IPR003593">
    <property type="entry name" value="AAA+_ATPase"/>
</dbReference>
<evidence type="ECO:0000256" key="2">
    <source>
        <dbReference type="ARBA" id="ARBA00022741"/>
    </source>
</evidence>
<keyword evidence="5" id="KW-0378">Hydrolase</keyword>
<accession>A0ABX8SGH6</accession>
<keyword evidence="7 8" id="KW-0234">DNA repair</keyword>
<evidence type="ECO:0000256" key="4">
    <source>
        <dbReference type="ARBA" id="ARBA00022771"/>
    </source>
</evidence>
<organism evidence="13 14">
    <name type="scientific">Tessaracoccus palaemonis</name>
    <dbReference type="NCBI Taxonomy" id="2829499"/>
    <lineage>
        <taxon>Bacteria</taxon>
        <taxon>Bacillati</taxon>
        <taxon>Actinomycetota</taxon>
        <taxon>Actinomycetes</taxon>
        <taxon>Propionibacteriales</taxon>
        <taxon>Propionibacteriaceae</taxon>
        <taxon>Tessaracoccus</taxon>
    </lineage>
</organism>
<dbReference type="SMART" id="SM00382">
    <property type="entry name" value="AAA"/>
    <property type="match status" value="1"/>
</dbReference>
<evidence type="ECO:0000256" key="11">
    <source>
        <dbReference type="SAM" id="MobiDB-lite"/>
    </source>
</evidence>
<dbReference type="CDD" id="cd01121">
    <property type="entry name" value="RadA_SMS_N"/>
    <property type="match status" value="1"/>
</dbReference>